<keyword evidence="1" id="KW-1133">Transmembrane helix</keyword>
<accession>A0A429XTV2</accession>
<comment type="caution">
    <text evidence="2">The sequence shown here is derived from an EMBL/GenBank/DDBJ whole genome shotgun (WGS) entry which is preliminary data.</text>
</comment>
<dbReference type="EMBL" id="QYTV02000013">
    <property type="protein sequence ID" value="RST71265.1"/>
    <property type="molecule type" value="Genomic_DNA"/>
</dbReference>
<protein>
    <submittedName>
        <fullName evidence="2">Uncharacterized protein</fullName>
    </submittedName>
</protein>
<sequence>MLSLIRNHSFVVIFFILTMAMGLLFISNLTKEESHQGPLMGKQENVFIDQKQNSQGIIVNGERMFE</sequence>
<evidence type="ECO:0000313" key="3">
    <source>
        <dbReference type="Proteomes" id="UP000287156"/>
    </source>
</evidence>
<keyword evidence="3" id="KW-1185">Reference proteome</keyword>
<proteinExistence type="predicted"/>
<organism evidence="2 3">
    <name type="scientific">Siminovitchia acidinfaciens</name>
    <dbReference type="NCBI Taxonomy" id="2321395"/>
    <lineage>
        <taxon>Bacteria</taxon>
        <taxon>Bacillati</taxon>
        <taxon>Bacillota</taxon>
        <taxon>Bacilli</taxon>
        <taxon>Bacillales</taxon>
        <taxon>Bacillaceae</taxon>
        <taxon>Siminovitchia</taxon>
    </lineage>
</organism>
<keyword evidence="1" id="KW-0472">Membrane</keyword>
<evidence type="ECO:0000256" key="1">
    <source>
        <dbReference type="SAM" id="Phobius"/>
    </source>
</evidence>
<feature type="transmembrane region" description="Helical" evidence="1">
    <location>
        <begin position="12"/>
        <end position="30"/>
    </location>
</feature>
<evidence type="ECO:0000313" key="2">
    <source>
        <dbReference type="EMBL" id="RST71265.1"/>
    </source>
</evidence>
<keyword evidence="1" id="KW-0812">Transmembrane</keyword>
<dbReference type="Proteomes" id="UP000287156">
    <property type="component" value="Unassembled WGS sequence"/>
</dbReference>
<dbReference type="AlphaFoldDB" id="A0A429XTV2"/>
<gene>
    <name evidence="2" type="ORF">D4T97_019065</name>
</gene>
<dbReference type="OrthoDB" id="2939691at2"/>
<name>A0A429XTV2_9BACI</name>
<reference evidence="2" key="1">
    <citation type="submission" date="2018-12" db="EMBL/GenBank/DDBJ databases">
        <authorList>
            <person name="Sun L."/>
            <person name="Chen Z."/>
        </authorList>
    </citation>
    <scope>NUCLEOTIDE SEQUENCE [LARGE SCALE GENOMIC DNA]</scope>
    <source>
        <strain evidence="2">3-2-2</strain>
    </source>
</reference>
<dbReference type="RefSeq" id="WP_126052355.1">
    <property type="nucleotide sequence ID" value="NZ_QYTV02000013.1"/>
</dbReference>